<dbReference type="GO" id="GO:0008474">
    <property type="term" value="F:palmitoyl-(protein) hydrolase activity"/>
    <property type="evidence" value="ECO:0007669"/>
    <property type="project" value="UniProtKB-EC"/>
</dbReference>
<evidence type="ECO:0000256" key="1">
    <source>
        <dbReference type="ARBA" id="ARBA00010758"/>
    </source>
</evidence>
<dbReference type="EMBL" id="ML991868">
    <property type="protein sequence ID" value="KAF2229298.1"/>
    <property type="molecule type" value="Genomic_DNA"/>
</dbReference>
<evidence type="ECO:0000256" key="5">
    <source>
        <dbReference type="ARBA" id="ARBA00023180"/>
    </source>
</evidence>
<protein>
    <recommendedName>
        <fullName evidence="2">palmitoyl-protein hydrolase</fullName>
        <ecNumber evidence="2">3.1.2.22</ecNumber>
    </recommendedName>
</protein>
<evidence type="ECO:0000256" key="4">
    <source>
        <dbReference type="ARBA" id="ARBA00022801"/>
    </source>
</evidence>
<dbReference type="OrthoDB" id="10263094at2759"/>
<evidence type="ECO:0000256" key="2">
    <source>
        <dbReference type="ARBA" id="ARBA00012423"/>
    </source>
</evidence>
<comment type="similarity">
    <text evidence="1">Belongs to the palmitoyl-protein thioesterase family.</text>
</comment>
<feature type="non-terminal residue" evidence="6">
    <location>
        <position position="1"/>
    </location>
</feature>
<dbReference type="Proteomes" id="UP000800092">
    <property type="component" value="Unassembled WGS sequence"/>
</dbReference>
<dbReference type="SUPFAM" id="SSF53474">
    <property type="entry name" value="alpha/beta-Hydrolases"/>
    <property type="match status" value="1"/>
</dbReference>
<dbReference type="Gene3D" id="3.40.50.1820">
    <property type="entry name" value="alpha/beta hydrolase"/>
    <property type="match status" value="1"/>
</dbReference>
<gene>
    <name evidence="6" type="ORF">EV356DRAFT_419941</name>
</gene>
<evidence type="ECO:0000313" key="6">
    <source>
        <dbReference type="EMBL" id="KAF2229298.1"/>
    </source>
</evidence>
<reference evidence="6" key="1">
    <citation type="journal article" date="2020" name="Stud. Mycol.">
        <title>101 Dothideomycetes genomes: a test case for predicting lifestyles and emergence of pathogens.</title>
        <authorList>
            <person name="Haridas S."/>
            <person name="Albert R."/>
            <person name="Binder M."/>
            <person name="Bloem J."/>
            <person name="Labutti K."/>
            <person name="Salamov A."/>
            <person name="Andreopoulos B."/>
            <person name="Baker S."/>
            <person name="Barry K."/>
            <person name="Bills G."/>
            <person name="Bluhm B."/>
            <person name="Cannon C."/>
            <person name="Castanera R."/>
            <person name="Culley D."/>
            <person name="Daum C."/>
            <person name="Ezra D."/>
            <person name="Gonzalez J."/>
            <person name="Henrissat B."/>
            <person name="Kuo A."/>
            <person name="Liang C."/>
            <person name="Lipzen A."/>
            <person name="Lutzoni F."/>
            <person name="Magnuson J."/>
            <person name="Mondo S."/>
            <person name="Nolan M."/>
            <person name="Ohm R."/>
            <person name="Pangilinan J."/>
            <person name="Park H.-J."/>
            <person name="Ramirez L."/>
            <person name="Alfaro M."/>
            <person name="Sun H."/>
            <person name="Tritt A."/>
            <person name="Yoshinaga Y."/>
            <person name="Zwiers L.-H."/>
            <person name="Turgeon B."/>
            <person name="Goodwin S."/>
            <person name="Spatafora J."/>
            <person name="Crous P."/>
            <person name="Grigoriev I."/>
        </authorList>
    </citation>
    <scope>NUCLEOTIDE SEQUENCE</scope>
    <source>
        <strain evidence="6">Tuck. ex Michener</strain>
    </source>
</reference>
<keyword evidence="7" id="KW-1185">Reference proteome</keyword>
<accession>A0A6A6GUN3</accession>
<evidence type="ECO:0000256" key="3">
    <source>
        <dbReference type="ARBA" id="ARBA00022729"/>
    </source>
</evidence>
<dbReference type="PANTHER" id="PTHR11247:SF8">
    <property type="entry name" value="PALMITOYL-PROTEIN THIOESTERASE 1"/>
    <property type="match status" value="1"/>
</dbReference>
<dbReference type="InterPro" id="IPR029058">
    <property type="entry name" value="AB_hydrolase_fold"/>
</dbReference>
<name>A0A6A6GUN3_VIRVR</name>
<proteinExistence type="inferred from homology"/>
<dbReference type="EC" id="3.1.2.22" evidence="2"/>
<keyword evidence="4" id="KW-0378">Hydrolase</keyword>
<organism evidence="6 7">
    <name type="scientific">Viridothelium virens</name>
    <name type="common">Speckled blister lichen</name>
    <name type="synonym">Trypethelium virens</name>
    <dbReference type="NCBI Taxonomy" id="1048519"/>
    <lineage>
        <taxon>Eukaryota</taxon>
        <taxon>Fungi</taxon>
        <taxon>Dikarya</taxon>
        <taxon>Ascomycota</taxon>
        <taxon>Pezizomycotina</taxon>
        <taxon>Dothideomycetes</taxon>
        <taxon>Dothideomycetes incertae sedis</taxon>
        <taxon>Trypetheliales</taxon>
        <taxon>Trypetheliaceae</taxon>
        <taxon>Viridothelium</taxon>
    </lineage>
</organism>
<dbReference type="FunFam" id="3.40.50.1820:FF:000107">
    <property type="entry name" value="Palmitoyl-protein thioesterase 1"/>
    <property type="match status" value="1"/>
</dbReference>
<feature type="non-terminal residue" evidence="6">
    <location>
        <position position="292"/>
    </location>
</feature>
<dbReference type="PANTHER" id="PTHR11247">
    <property type="entry name" value="PALMITOYL-PROTEIN THIOESTERASE/DOLICHYLDIPHOSPHATASE 1"/>
    <property type="match status" value="1"/>
</dbReference>
<evidence type="ECO:0000313" key="7">
    <source>
        <dbReference type="Proteomes" id="UP000800092"/>
    </source>
</evidence>
<dbReference type="Pfam" id="PF02089">
    <property type="entry name" value="Palm_thioest"/>
    <property type="match status" value="1"/>
</dbReference>
<keyword evidence="3" id="KW-0732">Signal</keyword>
<dbReference type="AlphaFoldDB" id="A0A6A6GUN3"/>
<sequence length="292" mass="32794">PLPLVLWHGLGDNFAADGVNNVLDLASTIHPGTVTYAIRLGDDASSDRSSSYFGNTTSQIEAVCDAITSHPVLSKAPAIDALGSSQGGLLLRGMIQRCGDRVKVRSLVTFGSPHSGISTFQDCEPTNLLCHFAFGLLQENTWSRFIQGRLVPAQYYRTLNESTGEPTEEYLKYSNLLADVNNERGVKNETYKDHLSRLERFVMYRFEEEDAVIPPESTWFADVWQKPAPDGDEGTDERIVTPLKERKMYEEDWLGLRKLDEKDALEFRTIPGKHMQIGKEVLRDAFKNYFGP</sequence>
<keyword evidence="5" id="KW-0325">Glycoprotein</keyword>